<reference evidence="1" key="1">
    <citation type="journal article" date="2018" name="Science">
        <title>Natural noncanonical protein splicing yields products with diverse ?-amino acid residues.</title>
        <authorList>
            <person name="Morinaka B.I."/>
            <person name="Lakis E."/>
            <person name="Verest M."/>
            <person name="Helf M.J."/>
            <person name="Scalvenzi T."/>
            <person name="Vagstad A.L."/>
            <person name="Sims J."/>
            <person name="Sunagawa S."/>
            <person name="Gugger M."/>
            <person name="Piel J."/>
        </authorList>
    </citation>
    <scope>NUCLEOTIDE SEQUENCE</scope>
    <source>
        <strain evidence="1">PCC 10023</strain>
    </source>
</reference>
<protein>
    <submittedName>
        <fullName evidence="1">Uncharacterized protein</fullName>
    </submittedName>
</protein>
<name>A0A2P0ZH04_9CYAN</name>
<sequence length="81" mass="8547">MRGLRFLQTIVTSALIVTTAGFGSFVAKVQAAVLYTLPIEPAAKATGVDVLRDLYGLDGTGITIGFLSNSFSTYLVGKHQP</sequence>
<accession>A0A2P0ZH04</accession>
<proteinExistence type="predicted"/>
<dbReference type="AlphaFoldDB" id="A0A2P0ZH04"/>
<organism evidence="1">
    <name type="scientific">Scytonema sp. PCC 10023</name>
    <dbReference type="NCBI Taxonomy" id="1680591"/>
    <lineage>
        <taxon>Bacteria</taxon>
        <taxon>Bacillati</taxon>
        <taxon>Cyanobacteriota</taxon>
        <taxon>Cyanophyceae</taxon>
        <taxon>Nostocales</taxon>
        <taxon>Scytonemataceae</taxon>
        <taxon>Scytonema</taxon>
    </lineage>
</organism>
<dbReference type="EMBL" id="MG373783">
    <property type="protein sequence ID" value="AVH79699.1"/>
    <property type="molecule type" value="Genomic_DNA"/>
</dbReference>
<evidence type="ECO:0000313" key="1">
    <source>
        <dbReference type="EMBL" id="AVH79699.1"/>
    </source>
</evidence>
<dbReference type="RefSeq" id="WP_414581493.1">
    <property type="nucleotide sequence ID" value="NZ_CAWUDP010000004.1"/>
</dbReference>